<dbReference type="Proteomes" id="UP000276905">
    <property type="component" value="Unassembled WGS sequence"/>
</dbReference>
<comment type="caution">
    <text evidence="2">The sequence shown here is derived from an EMBL/GenBank/DDBJ whole genome shotgun (WGS) entry which is preliminary data.</text>
</comment>
<proteinExistence type="predicted"/>
<organism evidence="2 3">
    <name type="scientific">Acinetobacter lactucae</name>
    <dbReference type="NCBI Taxonomy" id="1785128"/>
    <lineage>
        <taxon>Bacteria</taxon>
        <taxon>Pseudomonadati</taxon>
        <taxon>Pseudomonadota</taxon>
        <taxon>Gammaproteobacteria</taxon>
        <taxon>Moraxellales</taxon>
        <taxon>Moraxellaceae</taxon>
        <taxon>Acinetobacter</taxon>
        <taxon>Acinetobacter calcoaceticus/baumannii complex</taxon>
    </lineage>
</organism>
<evidence type="ECO:0000313" key="3">
    <source>
        <dbReference type="Proteomes" id="UP000276905"/>
    </source>
</evidence>
<dbReference type="InterPro" id="IPR041685">
    <property type="entry name" value="AAA_GajA/Old/RecF-like"/>
</dbReference>
<reference evidence="2 3" key="1">
    <citation type="submission" date="2018-10" db="EMBL/GenBank/DDBJ databases">
        <title>GWAS and RNA-Seq identify cryptic mechanisms of antimicrobial resistance in Acinetobacter baumannii.</title>
        <authorList>
            <person name="Sahl J.W."/>
        </authorList>
    </citation>
    <scope>NUCLEOTIDE SEQUENCE [LARGE SCALE GENOMIC DNA]</scope>
    <source>
        <strain evidence="2 3">TG41018</strain>
    </source>
</reference>
<dbReference type="EMBL" id="RFES01000002">
    <property type="protein sequence ID" value="RSO59635.1"/>
    <property type="molecule type" value="Genomic_DNA"/>
</dbReference>
<feature type="domain" description="Endonuclease GajA/Old nuclease/RecF-like AAA" evidence="1">
    <location>
        <begin position="6"/>
        <end position="350"/>
    </location>
</feature>
<dbReference type="InterPro" id="IPR051396">
    <property type="entry name" value="Bact_Antivir_Def_Nuclease"/>
</dbReference>
<evidence type="ECO:0000313" key="2">
    <source>
        <dbReference type="EMBL" id="RSO59635.1"/>
    </source>
</evidence>
<dbReference type="PANTHER" id="PTHR43581:SF4">
    <property type="entry name" value="ATP_GTP PHOSPHATASE"/>
    <property type="match status" value="1"/>
</dbReference>
<dbReference type="AlphaFoldDB" id="A0A429K722"/>
<dbReference type="SUPFAM" id="SSF52540">
    <property type="entry name" value="P-loop containing nucleoside triphosphate hydrolases"/>
    <property type="match status" value="1"/>
</dbReference>
<dbReference type="PANTHER" id="PTHR43581">
    <property type="entry name" value="ATP/GTP PHOSPHATASE"/>
    <property type="match status" value="1"/>
</dbReference>
<gene>
    <name evidence="2" type="ORF">EA756_04135</name>
</gene>
<evidence type="ECO:0000259" key="1">
    <source>
        <dbReference type="Pfam" id="PF13175"/>
    </source>
</evidence>
<accession>A0A429K722</accession>
<dbReference type="Pfam" id="PF13175">
    <property type="entry name" value="AAA_15"/>
    <property type="match status" value="1"/>
</dbReference>
<dbReference type="InterPro" id="IPR027417">
    <property type="entry name" value="P-loop_NTPase"/>
</dbReference>
<name>A0A429K722_9GAMM</name>
<dbReference type="Gene3D" id="3.40.50.300">
    <property type="entry name" value="P-loop containing nucleotide triphosphate hydrolases"/>
    <property type="match status" value="1"/>
</dbReference>
<sequence length="434" mass="50307">MNIPMEKLTIDNFLVLSKVDIPIKKINIVIGPQSVGKSIIAKVLYFIYSIPNEIRDGVFEGSNEKRIFEKLADSFKKIFPPQYWSMNSFVITYKLQDLTLKISNREDKKNHLIIEFDKVYTNELRQLTTLNSRFDQVIKERLIQSNLNFNSNESLKYKLDTTEIKFEIFNEAINNSIFSSFFRKSGAQFVPAARAVFSIFSDNSSLENQTDDPIVKKFAQSYKSYSSLHEFVRCDNPHTSSEIIRNKVQKIFEKILKGKFILKDKKAFLSINNQIISVKNISSGQQEILPLMIMLSFEIFLKQRQLTPYFIEEPEAHLFPEAQCEIMNLISLLSYNFDSQFFITTHSPYLLSILNNFIYADELNKKQLLSTEEFNKISNDGFPLDFNDIYAFSIQNGESVSIMDSEFKLINTNYLDKASINAESIFDKLLSLDN</sequence>
<protein>
    <recommendedName>
        <fullName evidence="1">Endonuclease GajA/Old nuclease/RecF-like AAA domain-containing protein</fullName>
    </recommendedName>
</protein>